<dbReference type="SUPFAM" id="SSF46785">
    <property type="entry name" value="Winged helix' DNA-binding domain"/>
    <property type="match status" value="1"/>
</dbReference>
<dbReference type="PANTHER" id="PTHR24567:SF26">
    <property type="entry name" value="REGULATORY PROTEIN YEIL"/>
    <property type="match status" value="1"/>
</dbReference>
<evidence type="ECO:0000256" key="1">
    <source>
        <dbReference type="ARBA" id="ARBA00023015"/>
    </source>
</evidence>
<dbReference type="InterPro" id="IPR014710">
    <property type="entry name" value="RmlC-like_jellyroll"/>
</dbReference>
<sequence>MFDEILKKIEFFSLLSSNEIELINNSCKIITLNKNNILFYEGEIAKSFYILVQGNLKLYKTTAMGNEIIIHNFTQPTMLAEMATFQNSAFPATAISVSKITKVAILEKEVFISLLQKNGNLSFHIIGSLIKKMKSLEQTIHRNLVYDSTQRVCSLLKDKPEILAEKKHLEVANLLNMAPETLSRSIKKLRDKGYLDKNNMIINYSFDKLLL</sequence>
<dbReference type="Pfam" id="PF00027">
    <property type="entry name" value="cNMP_binding"/>
    <property type="match status" value="1"/>
</dbReference>
<dbReference type="AlphaFoldDB" id="A0A2S9T036"/>
<dbReference type="InterPro" id="IPR036390">
    <property type="entry name" value="WH_DNA-bd_sf"/>
</dbReference>
<evidence type="ECO:0000313" key="5">
    <source>
        <dbReference type="EMBL" id="PRM92181.1"/>
    </source>
</evidence>
<reference evidence="5 6" key="1">
    <citation type="submission" date="2017-09" db="EMBL/GenBank/DDBJ databases">
        <title>Reassesment of A. cryaerophilus.</title>
        <authorList>
            <person name="Perez-Cataluna A."/>
            <person name="Collado L."/>
            <person name="Salgado O."/>
            <person name="Lefinanco V."/>
            <person name="Figueras M.J."/>
        </authorList>
    </citation>
    <scope>NUCLEOTIDE SEQUENCE [LARGE SCALE GENOMIC DNA]</scope>
    <source>
        <strain evidence="5 6">LMG 10210</strain>
    </source>
</reference>
<dbReference type="CDD" id="cd00038">
    <property type="entry name" value="CAP_ED"/>
    <property type="match status" value="1"/>
</dbReference>
<keyword evidence="3" id="KW-0804">Transcription</keyword>
<dbReference type="InterPro" id="IPR018490">
    <property type="entry name" value="cNMP-bd_dom_sf"/>
</dbReference>
<feature type="domain" description="Cyclic nucleotide-binding" evidence="4">
    <location>
        <begin position="11"/>
        <end position="132"/>
    </location>
</feature>
<keyword evidence="1" id="KW-0805">Transcription regulation</keyword>
<evidence type="ECO:0000256" key="3">
    <source>
        <dbReference type="ARBA" id="ARBA00023163"/>
    </source>
</evidence>
<dbReference type="SUPFAM" id="SSF51206">
    <property type="entry name" value="cAMP-binding domain-like"/>
    <property type="match status" value="1"/>
</dbReference>
<dbReference type="InterPro" id="IPR000595">
    <property type="entry name" value="cNMP-bd_dom"/>
</dbReference>
<accession>A0A2S9T036</accession>
<name>A0A2S9T036_9BACT</name>
<dbReference type="Pfam" id="PF13545">
    <property type="entry name" value="HTH_Crp_2"/>
    <property type="match status" value="1"/>
</dbReference>
<dbReference type="RefSeq" id="WP_105916206.1">
    <property type="nucleotide sequence ID" value="NZ_NXGE01000015.1"/>
</dbReference>
<protein>
    <recommendedName>
        <fullName evidence="4">Cyclic nucleotide-binding domain-containing protein</fullName>
    </recommendedName>
</protein>
<dbReference type="PANTHER" id="PTHR24567">
    <property type="entry name" value="CRP FAMILY TRANSCRIPTIONAL REGULATORY PROTEIN"/>
    <property type="match status" value="1"/>
</dbReference>
<dbReference type="InterPro" id="IPR050397">
    <property type="entry name" value="Env_Response_Regulators"/>
</dbReference>
<dbReference type="Proteomes" id="UP000238281">
    <property type="component" value="Unassembled WGS sequence"/>
</dbReference>
<proteinExistence type="predicted"/>
<dbReference type="GO" id="GO:0003700">
    <property type="term" value="F:DNA-binding transcription factor activity"/>
    <property type="evidence" value="ECO:0007669"/>
    <property type="project" value="TreeGrafter"/>
</dbReference>
<dbReference type="InterPro" id="IPR012318">
    <property type="entry name" value="HTH_CRP"/>
</dbReference>
<comment type="caution">
    <text evidence="5">The sequence shown here is derived from an EMBL/GenBank/DDBJ whole genome shotgun (WGS) entry which is preliminary data.</text>
</comment>
<dbReference type="SMART" id="SM00100">
    <property type="entry name" value="cNMP"/>
    <property type="match status" value="1"/>
</dbReference>
<dbReference type="EMBL" id="NXGE01000015">
    <property type="protein sequence ID" value="PRM92181.1"/>
    <property type="molecule type" value="Genomic_DNA"/>
</dbReference>
<dbReference type="InterPro" id="IPR036388">
    <property type="entry name" value="WH-like_DNA-bd_sf"/>
</dbReference>
<dbReference type="Gene3D" id="2.60.120.10">
    <property type="entry name" value="Jelly Rolls"/>
    <property type="match status" value="1"/>
</dbReference>
<dbReference type="GO" id="GO:0005829">
    <property type="term" value="C:cytosol"/>
    <property type="evidence" value="ECO:0007669"/>
    <property type="project" value="TreeGrafter"/>
</dbReference>
<keyword evidence="2" id="KW-0238">DNA-binding</keyword>
<evidence type="ECO:0000259" key="4">
    <source>
        <dbReference type="PROSITE" id="PS50042"/>
    </source>
</evidence>
<evidence type="ECO:0000313" key="6">
    <source>
        <dbReference type="Proteomes" id="UP000238281"/>
    </source>
</evidence>
<gene>
    <name evidence="5" type="ORF">CJ673_11030</name>
</gene>
<dbReference type="PROSITE" id="PS50042">
    <property type="entry name" value="CNMP_BINDING_3"/>
    <property type="match status" value="1"/>
</dbReference>
<dbReference type="Gene3D" id="1.10.10.10">
    <property type="entry name" value="Winged helix-like DNA-binding domain superfamily/Winged helix DNA-binding domain"/>
    <property type="match status" value="1"/>
</dbReference>
<evidence type="ECO:0000256" key="2">
    <source>
        <dbReference type="ARBA" id="ARBA00023125"/>
    </source>
</evidence>
<dbReference type="GO" id="GO:0003677">
    <property type="term" value="F:DNA binding"/>
    <property type="evidence" value="ECO:0007669"/>
    <property type="project" value="UniProtKB-KW"/>
</dbReference>
<organism evidence="5 6">
    <name type="scientific">Aliarcobacter cryaerophilus</name>
    <dbReference type="NCBI Taxonomy" id="28198"/>
    <lineage>
        <taxon>Bacteria</taxon>
        <taxon>Pseudomonadati</taxon>
        <taxon>Campylobacterota</taxon>
        <taxon>Epsilonproteobacteria</taxon>
        <taxon>Campylobacterales</taxon>
        <taxon>Arcobacteraceae</taxon>
        <taxon>Aliarcobacter</taxon>
    </lineage>
</organism>